<evidence type="ECO:0000256" key="1">
    <source>
        <dbReference type="ARBA" id="ARBA00004141"/>
    </source>
</evidence>
<reference evidence="9 10" key="1">
    <citation type="submission" date="2015-04" db="EMBL/GenBank/DDBJ databases">
        <authorList>
            <person name="Heijne W.H."/>
            <person name="Fedorova N.D."/>
            <person name="Nierman W.C."/>
            <person name="Vollebregt A.W."/>
            <person name="Zhao Z."/>
            <person name="Wu L."/>
            <person name="Kumar M."/>
            <person name="Stam H."/>
            <person name="van den Berg M.A."/>
            <person name="Pel H.J."/>
        </authorList>
    </citation>
    <scope>NUCLEOTIDE SEQUENCE [LARGE SCALE GENOMIC DNA]</scope>
    <source>
        <strain evidence="9 10">CBS 393.64</strain>
    </source>
</reference>
<dbReference type="InterPro" id="IPR008253">
    <property type="entry name" value="Marvel"/>
</dbReference>
<dbReference type="RefSeq" id="XP_013328700.1">
    <property type="nucleotide sequence ID" value="XM_013473246.1"/>
</dbReference>
<dbReference type="OrthoDB" id="2117453at2759"/>
<evidence type="ECO:0000313" key="10">
    <source>
        <dbReference type="Proteomes" id="UP000053958"/>
    </source>
</evidence>
<dbReference type="Proteomes" id="UP000053958">
    <property type="component" value="Unassembled WGS sequence"/>
</dbReference>
<evidence type="ECO:0000256" key="6">
    <source>
        <dbReference type="SAM" id="Phobius"/>
    </source>
</evidence>
<keyword evidence="2 6" id="KW-0812">Transmembrane</keyword>
<comment type="caution">
    <text evidence="9">The sequence shown here is derived from an EMBL/GenBank/DDBJ whole genome shotgun (WGS) entry which is preliminary data.</text>
</comment>
<evidence type="ECO:0000256" key="7">
    <source>
        <dbReference type="SAM" id="SignalP"/>
    </source>
</evidence>
<accession>A0A0F4YWS5</accession>
<evidence type="ECO:0000256" key="5">
    <source>
        <dbReference type="SAM" id="MobiDB-lite"/>
    </source>
</evidence>
<dbReference type="Pfam" id="PF01284">
    <property type="entry name" value="MARVEL"/>
    <property type="match status" value="1"/>
</dbReference>
<evidence type="ECO:0000313" key="9">
    <source>
        <dbReference type="EMBL" id="KKA22088.1"/>
    </source>
</evidence>
<comment type="subcellular location">
    <subcellularLocation>
        <location evidence="1">Membrane</location>
        <topology evidence="1">Multi-pass membrane protein</topology>
    </subcellularLocation>
</comment>
<keyword evidence="3 6" id="KW-1133">Transmembrane helix</keyword>
<feature type="transmembrane region" description="Helical" evidence="6">
    <location>
        <begin position="96"/>
        <end position="115"/>
    </location>
</feature>
<proteinExistence type="predicted"/>
<protein>
    <submittedName>
        <fullName evidence="9">Integral membrane protein</fullName>
    </submittedName>
</protein>
<dbReference type="STRING" id="1408163.A0A0F4YWS5"/>
<evidence type="ECO:0000259" key="8">
    <source>
        <dbReference type="Pfam" id="PF01284"/>
    </source>
</evidence>
<keyword evidence="4 6" id="KW-0472">Membrane</keyword>
<keyword evidence="7" id="KW-0732">Signal</keyword>
<evidence type="ECO:0000256" key="3">
    <source>
        <dbReference type="ARBA" id="ARBA00022989"/>
    </source>
</evidence>
<name>A0A0F4YWS5_RASE3</name>
<feature type="transmembrane region" description="Helical" evidence="6">
    <location>
        <begin position="59"/>
        <end position="84"/>
    </location>
</feature>
<dbReference type="EMBL" id="LASV01000159">
    <property type="protein sequence ID" value="KKA22088.1"/>
    <property type="molecule type" value="Genomic_DNA"/>
</dbReference>
<gene>
    <name evidence="9" type="ORF">T310_3891</name>
</gene>
<feature type="compositionally biased region" description="Low complexity" evidence="5">
    <location>
        <begin position="189"/>
        <end position="200"/>
    </location>
</feature>
<sequence length="213" mass="22477">MPALHITLLALLGTALAFSFIQLGLLAHAISILNQVVEVPVYDYGFGFTYETTKIGTPAIIAFLMFAAVWSILVSAAALGLPLFFHSKGQHACNAWLAPALIAVYFVTWVFWLAGFADLAAVVGDSLVGSPYIDAIIAFGVLLWLIFVALFVLSFLAVFDVLKAEWPGYLPLRSRTTAAAADTVPATSASAPAASADPAAQEQKVEAGQESSA</sequence>
<keyword evidence="10" id="KW-1185">Reference proteome</keyword>
<dbReference type="GO" id="GO:0016020">
    <property type="term" value="C:membrane"/>
    <property type="evidence" value="ECO:0007669"/>
    <property type="project" value="UniProtKB-SubCell"/>
</dbReference>
<feature type="signal peptide" evidence="7">
    <location>
        <begin position="1"/>
        <end position="17"/>
    </location>
</feature>
<feature type="region of interest" description="Disordered" evidence="5">
    <location>
        <begin position="189"/>
        <end position="213"/>
    </location>
</feature>
<organism evidence="9 10">
    <name type="scientific">Rasamsonia emersonii (strain ATCC 16479 / CBS 393.64 / IMI 116815)</name>
    <dbReference type="NCBI Taxonomy" id="1408163"/>
    <lineage>
        <taxon>Eukaryota</taxon>
        <taxon>Fungi</taxon>
        <taxon>Dikarya</taxon>
        <taxon>Ascomycota</taxon>
        <taxon>Pezizomycotina</taxon>
        <taxon>Eurotiomycetes</taxon>
        <taxon>Eurotiomycetidae</taxon>
        <taxon>Eurotiales</taxon>
        <taxon>Trichocomaceae</taxon>
        <taxon>Rasamsonia</taxon>
    </lineage>
</organism>
<evidence type="ECO:0000256" key="4">
    <source>
        <dbReference type="ARBA" id="ARBA00023136"/>
    </source>
</evidence>
<evidence type="ECO:0000256" key="2">
    <source>
        <dbReference type="ARBA" id="ARBA00022692"/>
    </source>
</evidence>
<feature type="domain" description="MARVEL" evidence="8">
    <location>
        <begin position="8"/>
        <end position="153"/>
    </location>
</feature>
<dbReference type="GeneID" id="25316240"/>
<feature type="chain" id="PRO_5002481944" evidence="7">
    <location>
        <begin position="18"/>
        <end position="213"/>
    </location>
</feature>
<dbReference type="AlphaFoldDB" id="A0A0F4YWS5"/>
<feature type="transmembrane region" description="Helical" evidence="6">
    <location>
        <begin position="135"/>
        <end position="159"/>
    </location>
</feature>